<protein>
    <submittedName>
        <fullName evidence="2">Chromosome segregation ATPase</fullName>
    </submittedName>
</protein>
<evidence type="ECO:0000313" key="2">
    <source>
        <dbReference type="EMBL" id="MBB4140244.1"/>
    </source>
</evidence>
<evidence type="ECO:0000313" key="3">
    <source>
        <dbReference type="Proteomes" id="UP000549113"/>
    </source>
</evidence>
<sequence>MATSPELNGIAAELYALAPDAFTAARNARAKEAEDSAFAAEIRALRKPLVAAWVVNLFAREHAGELTEALELAEALREAQADLDAATLTTLSRERRALVRSLAKKAGDAAAERGERITVSTLEAVVETLNAAMFDGAAAAAVASGRLVRPLQASGSDAVDLAGALAGDIDAVAERSSPPADEVRARRERKEAERALRSAESRLKDAMRRRDDVDRRWQATAERARELSDRAEKLEAELARVEKDAVSAHAEAGELDGERTAAADEVVQAERAAEEARLRVDG</sequence>
<proteinExistence type="predicted"/>
<gene>
    <name evidence="2" type="ORF">BKA10_002038</name>
</gene>
<dbReference type="EMBL" id="JACIFH010000001">
    <property type="protein sequence ID" value="MBB4140244.1"/>
    <property type="molecule type" value="Genomic_DNA"/>
</dbReference>
<dbReference type="AlphaFoldDB" id="A0AA40SQ27"/>
<organism evidence="2 3">
    <name type="scientific">Microbacterium invictum</name>
    <dbReference type="NCBI Taxonomy" id="515415"/>
    <lineage>
        <taxon>Bacteria</taxon>
        <taxon>Bacillati</taxon>
        <taxon>Actinomycetota</taxon>
        <taxon>Actinomycetes</taxon>
        <taxon>Micrococcales</taxon>
        <taxon>Microbacteriaceae</taxon>
        <taxon>Microbacterium</taxon>
    </lineage>
</organism>
<dbReference type="Proteomes" id="UP000549113">
    <property type="component" value="Unassembled WGS sequence"/>
</dbReference>
<accession>A0AA40SQ27</accession>
<keyword evidence="1" id="KW-0175">Coiled coil</keyword>
<name>A0AA40SQ27_9MICO</name>
<evidence type="ECO:0000256" key="1">
    <source>
        <dbReference type="SAM" id="Coils"/>
    </source>
</evidence>
<comment type="caution">
    <text evidence="2">The sequence shown here is derived from an EMBL/GenBank/DDBJ whole genome shotgun (WGS) entry which is preliminary data.</text>
</comment>
<feature type="coiled-coil region" evidence="1">
    <location>
        <begin position="182"/>
        <end position="279"/>
    </location>
</feature>
<reference evidence="2 3" key="1">
    <citation type="submission" date="2020-08" db="EMBL/GenBank/DDBJ databases">
        <title>Sequencing the genomes of 1000 actinobacteria strains.</title>
        <authorList>
            <person name="Klenk H.-P."/>
        </authorList>
    </citation>
    <scope>NUCLEOTIDE SEQUENCE [LARGE SCALE GENOMIC DNA]</scope>
    <source>
        <strain evidence="2 3">DSM 19600</strain>
    </source>
</reference>
<keyword evidence="3" id="KW-1185">Reference proteome</keyword>
<dbReference type="RefSeq" id="WP_183499807.1">
    <property type="nucleotide sequence ID" value="NZ_BAABCO010000002.1"/>
</dbReference>